<accession>A0ABR9XTS7</accession>
<organism evidence="1 2">
    <name type="scientific">Prosthecochloris ethylica</name>
    <dbReference type="NCBI Taxonomy" id="2743976"/>
    <lineage>
        <taxon>Bacteria</taxon>
        <taxon>Pseudomonadati</taxon>
        <taxon>Chlorobiota</taxon>
        <taxon>Chlorobiia</taxon>
        <taxon>Chlorobiales</taxon>
        <taxon>Chlorobiaceae</taxon>
        <taxon>Prosthecochloris</taxon>
    </lineage>
</organism>
<dbReference type="NCBIfam" id="NF047509">
    <property type="entry name" value="Rv3131_FMN_oxido"/>
    <property type="match status" value="1"/>
</dbReference>
<name>A0ABR9XTS7_9CHLB</name>
<dbReference type="PROSITE" id="PS51257">
    <property type="entry name" value="PROKAR_LIPOPROTEIN"/>
    <property type="match status" value="1"/>
</dbReference>
<reference evidence="1 2" key="1">
    <citation type="journal article" date="2020" name="Microorganisms">
        <title>Simultaneous Genome Sequencing of Prosthecochloris ethylica and Desulfuromonas acetoxidans within a Syntrophic Mixture Reveals Unique Pili and Protein Interactions.</title>
        <authorList>
            <person name="Kyndt J.A."/>
            <person name="Van Beeumen J.J."/>
            <person name="Meyer T.E."/>
        </authorList>
    </citation>
    <scope>NUCLEOTIDE SEQUENCE [LARGE SCALE GENOMIC DNA]</scope>
    <source>
        <strain evidence="1 2">N3</strain>
    </source>
</reference>
<dbReference type="InterPro" id="IPR000415">
    <property type="entry name" value="Nitroreductase-like"/>
</dbReference>
<gene>
    <name evidence="1" type="ORF">INT08_08995</name>
</gene>
<proteinExistence type="predicted"/>
<dbReference type="Gene3D" id="3.40.109.10">
    <property type="entry name" value="NADH Oxidase"/>
    <property type="match status" value="1"/>
</dbReference>
<dbReference type="SUPFAM" id="SSF55469">
    <property type="entry name" value="FMN-dependent nitroreductase-like"/>
    <property type="match status" value="1"/>
</dbReference>
<sequence length="376" mass="42194">MAISRRTFLVRTAQVVVMGGLLPGMTGCNGLVRDDFERGEGYAALLAALGQQRTEMLWHASFAPSSHNVQPWTVRVVDNDHWLIGIAASRRLPAVDPGNTEILLSLGAFVESLVLAGSGLGLKCRTTLITDDPDASELIELRLQEAPAEDYPLSRLLERRTLRLPFENREVEAADFSHLVEGYQGFYYFPSASREANWLDTATIDANRQQVQRDDVQKELASWIRWSDAAARRHRNGLTPEAIGITGLAGWYVRNFYGRDDVFNKDFRRNTVNRVVSRVSQSGGWMVLTGRDHSVASLIDAGRRFQRMFLRARERSVAIHPMSQVLEEAPWKEKVRASLALPGEPLFLLRTGYSRDYPPPVSLRMPLDRFVSAGEG</sequence>
<dbReference type="Proteomes" id="UP000619838">
    <property type="component" value="Unassembled WGS sequence"/>
</dbReference>
<evidence type="ECO:0000313" key="2">
    <source>
        <dbReference type="Proteomes" id="UP000619838"/>
    </source>
</evidence>
<protein>
    <submittedName>
        <fullName evidence="1">Nitroreductase family protein</fullName>
    </submittedName>
</protein>
<dbReference type="RefSeq" id="WP_175187729.1">
    <property type="nucleotide sequence ID" value="NZ_JABVZQ010000017.1"/>
</dbReference>
<dbReference type="EMBL" id="JADGII010000016">
    <property type="protein sequence ID" value="MBF0637307.1"/>
    <property type="molecule type" value="Genomic_DNA"/>
</dbReference>
<keyword evidence="2" id="KW-1185">Reference proteome</keyword>
<evidence type="ECO:0000313" key="1">
    <source>
        <dbReference type="EMBL" id="MBF0637307.1"/>
    </source>
</evidence>
<comment type="caution">
    <text evidence="1">The sequence shown here is derived from an EMBL/GenBank/DDBJ whole genome shotgun (WGS) entry which is preliminary data.</text>
</comment>